<feature type="repeat" description="WD" evidence="6">
    <location>
        <begin position="462"/>
        <end position="503"/>
    </location>
</feature>
<dbReference type="PANTHER" id="PTHR19879">
    <property type="entry name" value="TRANSCRIPTION INITIATION FACTOR TFIID"/>
    <property type="match status" value="1"/>
</dbReference>
<evidence type="ECO:0000256" key="4">
    <source>
        <dbReference type="ARBA" id="ARBA00022737"/>
    </source>
</evidence>
<dbReference type="GO" id="GO:0005669">
    <property type="term" value="C:transcription factor TFIID complex"/>
    <property type="evidence" value="ECO:0007669"/>
    <property type="project" value="TreeGrafter"/>
</dbReference>
<dbReference type="InterPro" id="IPR001680">
    <property type="entry name" value="WD40_rpt"/>
</dbReference>
<dbReference type="PANTHER" id="PTHR19879:SF1">
    <property type="entry name" value="CANNONBALL-RELATED"/>
    <property type="match status" value="1"/>
</dbReference>
<dbReference type="Gene3D" id="1.25.40.500">
    <property type="entry name" value="TFIID subunit TAF5, NTD2 domain"/>
    <property type="match status" value="1"/>
</dbReference>
<dbReference type="PROSITE" id="PS50294">
    <property type="entry name" value="WD_REPEATS_REGION"/>
    <property type="match status" value="2"/>
</dbReference>
<comment type="subcellular location">
    <subcellularLocation>
        <location evidence="1">Nucleus</location>
    </subcellularLocation>
</comment>
<evidence type="ECO:0000256" key="2">
    <source>
        <dbReference type="ARBA" id="ARBA00009435"/>
    </source>
</evidence>
<feature type="repeat" description="WD" evidence="6">
    <location>
        <begin position="504"/>
        <end position="545"/>
    </location>
</feature>
<evidence type="ECO:0000259" key="8">
    <source>
        <dbReference type="Pfam" id="PF04494"/>
    </source>
</evidence>
<dbReference type="SUPFAM" id="SSF160897">
    <property type="entry name" value="Taf5 N-terminal domain-like"/>
    <property type="match status" value="1"/>
</dbReference>
<comment type="similarity">
    <text evidence="2">Belongs to the WD repeat TAF5 family.</text>
</comment>
<evidence type="ECO:0000313" key="11">
    <source>
        <dbReference type="WBParaSite" id="TMUE_2000010010.2"/>
    </source>
</evidence>
<dbReference type="Pfam" id="PF04494">
    <property type="entry name" value="TFIID_NTD2"/>
    <property type="match status" value="1"/>
</dbReference>
<evidence type="ECO:0000313" key="10">
    <source>
        <dbReference type="WBParaSite" id="TMUE_2000010010.1"/>
    </source>
</evidence>
<feature type="domain" description="TFIID subunit TAF5 NTD2" evidence="8">
    <location>
        <begin position="80"/>
        <end position="186"/>
    </location>
</feature>
<evidence type="ECO:0000256" key="6">
    <source>
        <dbReference type="PROSITE-ProRule" id="PRU00221"/>
    </source>
</evidence>
<evidence type="ECO:0000256" key="7">
    <source>
        <dbReference type="SAM" id="MobiDB-lite"/>
    </source>
</evidence>
<evidence type="ECO:0000313" key="9">
    <source>
        <dbReference type="Proteomes" id="UP000046395"/>
    </source>
</evidence>
<feature type="region of interest" description="Disordered" evidence="7">
    <location>
        <begin position="626"/>
        <end position="645"/>
    </location>
</feature>
<dbReference type="CDD" id="cd08044">
    <property type="entry name" value="TAF5_NTD2"/>
    <property type="match status" value="1"/>
</dbReference>
<dbReference type="InterPro" id="IPR037264">
    <property type="entry name" value="TFIID_NTD2_sf"/>
</dbReference>
<evidence type="ECO:0000256" key="1">
    <source>
        <dbReference type="ARBA" id="ARBA00004123"/>
    </source>
</evidence>
<keyword evidence="9" id="KW-1185">Reference proteome</keyword>
<dbReference type="SMART" id="SM00320">
    <property type="entry name" value="WD40"/>
    <property type="match status" value="6"/>
</dbReference>
<keyword evidence="5" id="KW-0539">Nucleus</keyword>
<dbReference type="PROSITE" id="PS00678">
    <property type="entry name" value="WD_REPEATS_1"/>
    <property type="match status" value="1"/>
</dbReference>
<protein>
    <submittedName>
        <fullName evidence="10 11">WD_REPEATS_REGION domain-containing protein</fullName>
    </submittedName>
</protein>
<feature type="repeat" description="WD" evidence="6">
    <location>
        <begin position="378"/>
        <end position="419"/>
    </location>
</feature>
<keyword evidence="3 6" id="KW-0853">WD repeat</keyword>
<organism evidence="9 10">
    <name type="scientific">Trichuris muris</name>
    <name type="common">Mouse whipworm</name>
    <dbReference type="NCBI Taxonomy" id="70415"/>
    <lineage>
        <taxon>Eukaryota</taxon>
        <taxon>Metazoa</taxon>
        <taxon>Ecdysozoa</taxon>
        <taxon>Nematoda</taxon>
        <taxon>Enoplea</taxon>
        <taxon>Dorylaimia</taxon>
        <taxon>Trichinellida</taxon>
        <taxon>Trichuridae</taxon>
        <taxon>Trichuris</taxon>
    </lineage>
</organism>
<dbReference type="AlphaFoldDB" id="A0A5S6QRZ9"/>
<evidence type="ECO:0000256" key="5">
    <source>
        <dbReference type="ARBA" id="ARBA00023242"/>
    </source>
</evidence>
<keyword evidence="4" id="KW-0677">Repeat</keyword>
<dbReference type="InterPro" id="IPR036322">
    <property type="entry name" value="WD40_repeat_dom_sf"/>
</dbReference>
<dbReference type="WBParaSite" id="TMUE_2000010010.2">
    <property type="protein sequence ID" value="TMUE_2000010010.2"/>
    <property type="gene ID" value="WBGene00295258"/>
</dbReference>
<reference evidence="10" key="2">
    <citation type="submission" date="2019-12" db="UniProtKB">
        <authorList>
            <consortium name="WormBaseParasite"/>
        </authorList>
    </citation>
    <scope>IDENTIFICATION</scope>
</reference>
<dbReference type="InterPro" id="IPR007582">
    <property type="entry name" value="TFIID_NTD2"/>
</dbReference>
<name>A0A5S6QRZ9_TRIMR</name>
<dbReference type="SUPFAM" id="SSF50978">
    <property type="entry name" value="WD40 repeat-like"/>
    <property type="match status" value="1"/>
</dbReference>
<dbReference type="PROSITE" id="PS50082">
    <property type="entry name" value="WD_REPEATS_2"/>
    <property type="match status" value="3"/>
</dbReference>
<dbReference type="CDD" id="cd00200">
    <property type="entry name" value="WD40"/>
    <property type="match status" value="1"/>
</dbReference>
<dbReference type="InterPro" id="IPR015943">
    <property type="entry name" value="WD40/YVTN_repeat-like_dom_sf"/>
</dbReference>
<dbReference type="Proteomes" id="UP000046395">
    <property type="component" value="Unassembled WGS sequence"/>
</dbReference>
<dbReference type="Gene3D" id="2.130.10.10">
    <property type="entry name" value="YVTN repeat-like/Quinoprotein amine dehydrogenase"/>
    <property type="match status" value="2"/>
</dbReference>
<evidence type="ECO:0000256" key="3">
    <source>
        <dbReference type="ARBA" id="ARBA00022574"/>
    </source>
</evidence>
<accession>A0A5S6QRZ9</accession>
<dbReference type="WBParaSite" id="TMUE_2000010010.1">
    <property type="protein sequence ID" value="TMUE_2000010010.1"/>
    <property type="gene ID" value="WBGene00295258"/>
</dbReference>
<proteinExistence type="inferred from homology"/>
<dbReference type="InterPro" id="IPR019775">
    <property type="entry name" value="WD40_repeat_CS"/>
</dbReference>
<dbReference type="GO" id="GO:0006367">
    <property type="term" value="P:transcription initiation at RNA polymerase II promoter"/>
    <property type="evidence" value="ECO:0007669"/>
    <property type="project" value="TreeGrafter"/>
</dbReference>
<reference evidence="9" key="1">
    <citation type="submission" date="2014-03" db="EMBL/GenBank/DDBJ databases">
        <title>The whipworm genome and dual-species transcriptomics of an intimate host-pathogen interaction.</title>
        <authorList>
            <person name="Foth B.J."/>
            <person name="Tsai I.J."/>
            <person name="Reid A.J."/>
            <person name="Bancroft A.J."/>
            <person name="Nichol S."/>
            <person name="Tracey A."/>
            <person name="Holroyd N."/>
            <person name="Cotton J.A."/>
            <person name="Stanley E.J."/>
            <person name="Zarowiecki M."/>
            <person name="Liu J.Z."/>
            <person name="Huckvale T."/>
            <person name="Cooper P.J."/>
            <person name="Grencis R.K."/>
            <person name="Berriman M."/>
        </authorList>
    </citation>
    <scope>NUCLEOTIDE SEQUENCE [LARGE SCALE GENOMIC DNA]</scope>
    <source>
        <strain evidence="9">Edinburgh</strain>
    </source>
</reference>
<dbReference type="GO" id="GO:0016251">
    <property type="term" value="F:RNA polymerase II general transcription initiation factor activity"/>
    <property type="evidence" value="ECO:0007669"/>
    <property type="project" value="TreeGrafter"/>
</dbReference>
<dbReference type="Pfam" id="PF00400">
    <property type="entry name" value="WD40"/>
    <property type="match status" value="3"/>
</dbReference>
<sequence length="645" mass="70809">MNHPQETFGRTSSTVDSVMQILRKKNLLLTEKSLLAELSEVDGSGPSVGPVRDSDVDIPKQYSFRETAYTVDCDLTLCLDEYDRFLQWVTAVEPERFRAELCVLLFPLFAHLCIDLLSSSKSSIFRTFLDRFSAEQKPFYAEYIGDLERLRSIDDLANSPVVQALRSNRFVVCLSMESKQKLLSMVGHLRLISAVLQSHVCIYTHDGPPRTDDVVKRISGCLTGECPPTISQSRVHDGIFRFVPNPEVLEFASACLGHGEPPSELLKIDQTLGTLQATANSPALDRIPLPSMSKEMQIGQLLALLDEKKRKPLGADAKASIYFYTILDQVSSPCCFDVTDDSELLAVGNGDSSLSLYALSPSTPINGYLQRFEGKSRLLGHSGAVYGVSCQSDKRLLFSCSADGSCLLWSLERLRLLNVYGLGPSPLWDVASAPFGGYFATAGANAIALVWNVERKSPVRVLQGHYSDLNKVIFHPNGNYVATASDDRTARLWDLRNGQCVRFFTGPKSSIQSITFSHAGNSLASGTLNGEVLCWNIGQARLTENRLLHKKCTYALAYSMEDSLLASGSLDDTVTLSNVTEGAAAQLCSFQTKSVPVLHLHFTRANLLLGFGHLGIPSEANVEDVVDQTPDDNESRVSMHCLSGR</sequence>
<dbReference type="STRING" id="70415.A0A5S6QRZ9"/>